<comment type="caution">
    <text evidence="1">The sequence shown here is derived from an EMBL/GenBank/DDBJ whole genome shotgun (WGS) entry which is preliminary data.</text>
</comment>
<protein>
    <recommendedName>
        <fullName evidence="3">Indole-3-glycerol-phosphate synthase</fullName>
    </recommendedName>
</protein>
<dbReference type="STRING" id="50960.LS81_08805"/>
<dbReference type="InterPro" id="IPR013785">
    <property type="entry name" value="Aldolase_TIM"/>
</dbReference>
<gene>
    <name evidence="1" type="ORF">LS80_006350</name>
</gene>
<organism evidence="1 2">
    <name type="scientific">Helicobacter trogontum</name>
    <dbReference type="NCBI Taxonomy" id="50960"/>
    <lineage>
        <taxon>Bacteria</taxon>
        <taxon>Pseudomonadati</taxon>
        <taxon>Campylobacterota</taxon>
        <taxon>Epsilonproteobacteria</taxon>
        <taxon>Campylobacterales</taxon>
        <taxon>Helicobacteraceae</taxon>
        <taxon>Helicobacter</taxon>
    </lineage>
</organism>
<evidence type="ECO:0000313" key="1">
    <source>
        <dbReference type="EMBL" id="TLD97996.1"/>
    </source>
</evidence>
<evidence type="ECO:0000313" key="2">
    <source>
        <dbReference type="Proteomes" id="UP000029861"/>
    </source>
</evidence>
<reference evidence="1 2" key="1">
    <citation type="journal article" date="2014" name="Genome Announc.">
        <title>Draft genome sequences of eight enterohepatic helicobacter species isolated from both laboratory and wild rodents.</title>
        <authorList>
            <person name="Sheh A."/>
            <person name="Shen Z."/>
            <person name="Fox J.G."/>
        </authorList>
    </citation>
    <scope>NUCLEOTIDE SEQUENCE [LARGE SCALE GENOMIC DNA]</scope>
    <source>
        <strain evidence="1 2">ATCC 49310</strain>
    </source>
</reference>
<evidence type="ECO:0008006" key="3">
    <source>
        <dbReference type="Google" id="ProtNLM"/>
    </source>
</evidence>
<dbReference type="RefSeq" id="WP_034320954.1">
    <property type="nucleotide sequence ID" value="NZ_FZNF01000063.1"/>
</dbReference>
<dbReference type="AlphaFoldDB" id="A0A4U8TDB2"/>
<accession>A0A4U8TDB2</accession>
<sequence>MQQHVSHQQILHIMQMLSEKKQIMPKDMLGRSLAYTCFLPRLSDRSYLYERLKCSITPKKALHTNAEKLSKLIQTSHLTHNADFDQEVVCVIFSSLEQVTNNEDINSIDCLSMIRRLSPAFVIHENVFIDEYQILKSAISGADMIMLDIKHLHTYCEVLYALESNPALLELNIDDIALQTNLIIQDSKPYNNDKNFMHNIKTHVNMLITFAYNLGVIPIVHVANANDLNILQSLENLLHCIYVTEETINLVSNENIIFADQNLINDKSLMYRNIIDISIVSE</sequence>
<dbReference type="Gene3D" id="3.20.20.70">
    <property type="entry name" value="Aldolase class I"/>
    <property type="match status" value="1"/>
</dbReference>
<proteinExistence type="predicted"/>
<dbReference type="Proteomes" id="UP000029861">
    <property type="component" value="Unassembled WGS sequence"/>
</dbReference>
<name>A0A4U8TDB2_9HELI</name>
<dbReference type="EMBL" id="JRPK02000019">
    <property type="protein sequence ID" value="TLD97996.1"/>
    <property type="molecule type" value="Genomic_DNA"/>
</dbReference>